<dbReference type="Proteomes" id="UP000306808">
    <property type="component" value="Unassembled WGS sequence"/>
</dbReference>
<protein>
    <submittedName>
        <fullName evidence="2">Uncharacterized protein</fullName>
    </submittedName>
</protein>
<dbReference type="RefSeq" id="WP_136903539.1">
    <property type="nucleotide sequence ID" value="NZ_SUME01000015.1"/>
</dbReference>
<keyword evidence="1" id="KW-0472">Membrane</keyword>
<keyword evidence="1" id="KW-0812">Transmembrane</keyword>
<evidence type="ECO:0000256" key="1">
    <source>
        <dbReference type="SAM" id="Phobius"/>
    </source>
</evidence>
<dbReference type="AlphaFoldDB" id="A0A4V5MKK4"/>
<evidence type="ECO:0000313" key="3">
    <source>
        <dbReference type="Proteomes" id="UP000306808"/>
    </source>
</evidence>
<dbReference type="EMBL" id="SUME01000015">
    <property type="protein sequence ID" value="TJZ49908.1"/>
    <property type="molecule type" value="Genomic_DNA"/>
</dbReference>
<dbReference type="OrthoDB" id="9847085at2"/>
<keyword evidence="3" id="KW-1185">Reference proteome</keyword>
<keyword evidence="1" id="KW-1133">Transmembrane helix</keyword>
<name>A0A4V5MKK4_9SPHI</name>
<accession>A0A4V5MKK4</accession>
<gene>
    <name evidence="2" type="ORF">FAZ15_22065</name>
</gene>
<proteinExistence type="predicted"/>
<comment type="caution">
    <text evidence="2">The sequence shown here is derived from an EMBL/GenBank/DDBJ whole genome shotgun (WGS) entry which is preliminary data.</text>
</comment>
<sequence>MNTNTKIILALSGIILLFMGGLLYLKMKSETYCCVITFVDSATSDTVFTVNGTCRDDSTTDPWHYYGINDIESEADHTKK</sequence>
<feature type="transmembrane region" description="Helical" evidence="1">
    <location>
        <begin position="7"/>
        <end position="25"/>
    </location>
</feature>
<organism evidence="2 3">
    <name type="scientific">Sphingobacterium olei</name>
    <dbReference type="NCBI Taxonomy" id="2571155"/>
    <lineage>
        <taxon>Bacteria</taxon>
        <taxon>Pseudomonadati</taxon>
        <taxon>Bacteroidota</taxon>
        <taxon>Sphingobacteriia</taxon>
        <taxon>Sphingobacteriales</taxon>
        <taxon>Sphingobacteriaceae</taxon>
        <taxon>Sphingobacterium</taxon>
    </lineage>
</organism>
<reference evidence="2 3" key="1">
    <citation type="submission" date="2019-04" db="EMBL/GenBank/DDBJ databases">
        <title>Sphingobacterium olei sp. nov., isolated from oil-contaminated soil.</title>
        <authorList>
            <person name="Liu B."/>
        </authorList>
    </citation>
    <scope>NUCLEOTIDE SEQUENCE [LARGE SCALE GENOMIC DNA]</scope>
    <source>
        <strain evidence="2 3">HAL-9</strain>
    </source>
</reference>
<evidence type="ECO:0000313" key="2">
    <source>
        <dbReference type="EMBL" id="TJZ49908.1"/>
    </source>
</evidence>